<organism evidence="1 2">
    <name type="scientific">Stenomitos frigidus ULC18</name>
    <dbReference type="NCBI Taxonomy" id="2107698"/>
    <lineage>
        <taxon>Bacteria</taxon>
        <taxon>Bacillati</taxon>
        <taxon>Cyanobacteriota</taxon>
        <taxon>Cyanophyceae</taxon>
        <taxon>Leptolyngbyales</taxon>
        <taxon>Leptolyngbyaceae</taxon>
        <taxon>Stenomitos</taxon>
    </lineage>
</organism>
<dbReference type="OrthoDB" id="466771at2"/>
<dbReference type="Proteomes" id="UP000239576">
    <property type="component" value="Unassembled WGS sequence"/>
</dbReference>
<dbReference type="AlphaFoldDB" id="A0A2T1DXM1"/>
<dbReference type="EMBL" id="PVWK01000127">
    <property type="protein sequence ID" value="PSB25248.1"/>
    <property type="molecule type" value="Genomic_DNA"/>
</dbReference>
<comment type="caution">
    <text evidence="1">The sequence shown here is derived from an EMBL/GenBank/DDBJ whole genome shotgun (WGS) entry which is preliminary data.</text>
</comment>
<reference evidence="1 2" key="2">
    <citation type="submission" date="2018-03" db="EMBL/GenBank/DDBJ databases">
        <title>The ancient ancestry and fast evolution of plastids.</title>
        <authorList>
            <person name="Moore K.R."/>
            <person name="Magnabosco C."/>
            <person name="Momper L."/>
            <person name="Gold D.A."/>
            <person name="Bosak T."/>
            <person name="Fournier G.P."/>
        </authorList>
    </citation>
    <scope>NUCLEOTIDE SEQUENCE [LARGE SCALE GENOMIC DNA]</scope>
    <source>
        <strain evidence="1 2">ULC18</strain>
    </source>
</reference>
<dbReference type="RefSeq" id="WP_106259254.1">
    <property type="nucleotide sequence ID" value="NZ_CAWNSW010000035.1"/>
</dbReference>
<proteinExistence type="predicted"/>
<name>A0A2T1DXM1_9CYAN</name>
<accession>A0A2T1DXM1</accession>
<reference evidence="2" key="1">
    <citation type="submission" date="2018-02" db="EMBL/GenBank/DDBJ databases">
        <authorList>
            <person name="Moore K."/>
            <person name="Momper L."/>
        </authorList>
    </citation>
    <scope>NUCLEOTIDE SEQUENCE [LARGE SCALE GENOMIC DNA]</scope>
    <source>
        <strain evidence="2">ULC18</strain>
    </source>
</reference>
<evidence type="ECO:0000313" key="1">
    <source>
        <dbReference type="EMBL" id="PSB25248.1"/>
    </source>
</evidence>
<protein>
    <submittedName>
        <fullName evidence="1">Uncharacterized protein</fullName>
    </submittedName>
</protein>
<evidence type="ECO:0000313" key="2">
    <source>
        <dbReference type="Proteomes" id="UP000239576"/>
    </source>
</evidence>
<keyword evidence="2" id="KW-1185">Reference proteome</keyword>
<sequence>MSHPPTLQAVIEFVEALTEDEQDTLFDLIHKRRIAKRRQEIAENAKTTMQAVSNGTAQRGTAIELMADIFGHDE</sequence>
<gene>
    <name evidence="1" type="ORF">C7B82_24055</name>
</gene>